<evidence type="ECO:0000259" key="9">
    <source>
        <dbReference type="PROSITE" id="PS51032"/>
    </source>
</evidence>
<comment type="caution">
    <text evidence="10">The sequence shown here is derived from an EMBL/GenBank/DDBJ whole genome shotgun (WGS) entry which is preliminary data.</text>
</comment>
<proteinExistence type="inferred from homology"/>
<reference evidence="10 11" key="1">
    <citation type="submission" date="2024-11" db="EMBL/GenBank/DDBJ databases">
        <title>A near-complete genome assembly of Cinchona calisaya.</title>
        <authorList>
            <person name="Lian D.C."/>
            <person name="Zhao X.W."/>
            <person name="Wei L."/>
        </authorList>
    </citation>
    <scope>NUCLEOTIDE SEQUENCE [LARGE SCALE GENOMIC DNA]</scope>
    <source>
        <tissue evidence="10">Nenye</tissue>
    </source>
</reference>
<name>A0ABD3AZW4_9GENT</name>
<keyword evidence="11" id="KW-1185">Reference proteome</keyword>
<dbReference type="PROSITE" id="PS51032">
    <property type="entry name" value="AP2_ERF"/>
    <property type="match status" value="1"/>
</dbReference>
<organism evidence="10 11">
    <name type="scientific">Cinchona calisaya</name>
    <dbReference type="NCBI Taxonomy" id="153742"/>
    <lineage>
        <taxon>Eukaryota</taxon>
        <taxon>Viridiplantae</taxon>
        <taxon>Streptophyta</taxon>
        <taxon>Embryophyta</taxon>
        <taxon>Tracheophyta</taxon>
        <taxon>Spermatophyta</taxon>
        <taxon>Magnoliopsida</taxon>
        <taxon>eudicotyledons</taxon>
        <taxon>Gunneridae</taxon>
        <taxon>Pentapetalae</taxon>
        <taxon>asterids</taxon>
        <taxon>lamiids</taxon>
        <taxon>Gentianales</taxon>
        <taxon>Rubiaceae</taxon>
        <taxon>Cinchonoideae</taxon>
        <taxon>Cinchoneae</taxon>
        <taxon>Cinchona</taxon>
    </lineage>
</organism>
<accession>A0ABD3AZW4</accession>
<evidence type="ECO:0000256" key="7">
    <source>
        <dbReference type="ARBA" id="ARBA00024343"/>
    </source>
</evidence>
<evidence type="ECO:0000313" key="10">
    <source>
        <dbReference type="EMBL" id="KAL3536568.1"/>
    </source>
</evidence>
<dbReference type="EMBL" id="JBJUIK010000002">
    <property type="protein sequence ID" value="KAL3536568.1"/>
    <property type="molecule type" value="Genomic_DNA"/>
</dbReference>
<gene>
    <name evidence="10" type="ORF">ACH5RR_005029</name>
</gene>
<dbReference type="Pfam" id="PF00847">
    <property type="entry name" value="AP2"/>
    <property type="match status" value="1"/>
</dbReference>
<dbReference type="FunFam" id="3.30.730.10:FF:000001">
    <property type="entry name" value="Ethylene-responsive transcription factor 2"/>
    <property type="match status" value="1"/>
</dbReference>
<comment type="subcellular location">
    <subcellularLocation>
        <location evidence="1">Nucleus</location>
    </subcellularLocation>
</comment>
<dbReference type="InterPro" id="IPR036955">
    <property type="entry name" value="AP2/ERF_dom_sf"/>
</dbReference>
<evidence type="ECO:0000256" key="5">
    <source>
        <dbReference type="ARBA" id="ARBA00023163"/>
    </source>
</evidence>
<dbReference type="SUPFAM" id="SSF54171">
    <property type="entry name" value="DNA-binding domain"/>
    <property type="match status" value="1"/>
</dbReference>
<keyword evidence="2" id="KW-0611">Plant defense</keyword>
<evidence type="ECO:0000313" key="11">
    <source>
        <dbReference type="Proteomes" id="UP001630127"/>
    </source>
</evidence>
<evidence type="ECO:0000256" key="1">
    <source>
        <dbReference type="ARBA" id="ARBA00004123"/>
    </source>
</evidence>
<dbReference type="GO" id="GO:0006952">
    <property type="term" value="P:defense response"/>
    <property type="evidence" value="ECO:0007669"/>
    <property type="project" value="UniProtKB-KW"/>
</dbReference>
<feature type="compositionally biased region" description="Basic residues" evidence="8">
    <location>
        <begin position="58"/>
        <end position="76"/>
    </location>
</feature>
<dbReference type="SMART" id="SM00380">
    <property type="entry name" value="AP2"/>
    <property type="match status" value="1"/>
</dbReference>
<feature type="region of interest" description="Disordered" evidence="8">
    <location>
        <begin position="1"/>
        <end position="23"/>
    </location>
</feature>
<evidence type="ECO:0000256" key="3">
    <source>
        <dbReference type="ARBA" id="ARBA00023015"/>
    </source>
</evidence>
<evidence type="ECO:0000256" key="2">
    <source>
        <dbReference type="ARBA" id="ARBA00022821"/>
    </source>
</evidence>
<dbReference type="GO" id="GO:0005634">
    <property type="term" value="C:nucleus"/>
    <property type="evidence" value="ECO:0007669"/>
    <property type="project" value="UniProtKB-SubCell"/>
</dbReference>
<dbReference type="GO" id="GO:0003677">
    <property type="term" value="F:DNA binding"/>
    <property type="evidence" value="ECO:0007669"/>
    <property type="project" value="UniProtKB-KW"/>
</dbReference>
<protein>
    <recommendedName>
        <fullName evidence="9">AP2/ERF domain-containing protein</fullName>
    </recommendedName>
</protein>
<dbReference type="Proteomes" id="UP001630127">
    <property type="component" value="Unassembled WGS sequence"/>
</dbReference>
<keyword evidence="4" id="KW-0238">DNA-binding</keyword>
<feature type="region of interest" description="Disordered" evidence="8">
    <location>
        <begin position="54"/>
        <end position="83"/>
    </location>
</feature>
<dbReference type="AlphaFoldDB" id="A0ABD3AZW4"/>
<dbReference type="PANTHER" id="PTHR31241:SF57">
    <property type="entry name" value="AP2_ERF DOMAIN-CONTAINING PROTEIN"/>
    <property type="match status" value="1"/>
</dbReference>
<comment type="similarity">
    <text evidence="7">Belongs to the AP2/ERF transcription factor family. ERF subfamily.</text>
</comment>
<feature type="domain" description="AP2/ERF" evidence="9">
    <location>
        <begin position="88"/>
        <end position="154"/>
    </location>
</feature>
<evidence type="ECO:0000256" key="8">
    <source>
        <dbReference type="SAM" id="MobiDB-lite"/>
    </source>
</evidence>
<evidence type="ECO:0000256" key="6">
    <source>
        <dbReference type="ARBA" id="ARBA00023242"/>
    </source>
</evidence>
<feature type="region of interest" description="Disordered" evidence="8">
    <location>
        <begin position="479"/>
        <end position="501"/>
    </location>
</feature>
<evidence type="ECO:0000256" key="4">
    <source>
        <dbReference type="ARBA" id="ARBA00023125"/>
    </source>
</evidence>
<keyword evidence="6" id="KW-0539">Nucleus</keyword>
<keyword evidence="5" id="KW-0804">Transcription</keyword>
<dbReference type="PANTHER" id="PTHR31241">
    <property type="entry name" value="DEHYDRATION-RESPONSIVE ELEMENT-BINDING PROTEIN 2C"/>
    <property type="match status" value="1"/>
</dbReference>
<dbReference type="CDD" id="cd00018">
    <property type="entry name" value="AP2"/>
    <property type="match status" value="1"/>
</dbReference>
<dbReference type="InterPro" id="IPR016177">
    <property type="entry name" value="DNA-bd_dom_sf"/>
</dbReference>
<sequence>MVCGGERDRDRDRDSPRRRGRSVENESIEDILLKWRNLNRQLLESVSVVDGHVDHHHEPIKKKRKVPAKGSRKGCMRGKGGPENSGCNFRGVRQRTWGKWVAEIREPVSSSHQQIQSKRGRLWLGTFPTAVEAALKYDEAARAMYGPDAVLNFPDYYPTSPIHKTSDYYSSTPNSAASPVAHVPVLMDIKIKIENLIEKSDVYDEVGEIMQAGESNIDQNESPAETSGLSCGVTVVQESGIERECPAPVDRTDSSTLSEIKLDWAQTVQPVSGCKTLDCCIDGEHSYSHTINEDSVHTIDVDSRINIKDPPVGAVDMDHLVLLDTQKNFVDQGLPEDRSKSSQGQDDKGFWHNILHGQSLDFDSSECISIDDIGMITQDESSVGCEPSGAISLKDGSWLEKINKMLMEEDTNASNFLDLLDQKPQGCETFQTSVKQETYRVKPAADDVSLQSPATTVDNAAGPPSGIIGNAFNAGLTNEGNGELGQFGSPNEEDQEQFGPQNQDDMKLSVEYSHAMLLDENFIFDISDLID</sequence>
<dbReference type="Gene3D" id="3.30.730.10">
    <property type="entry name" value="AP2/ERF domain"/>
    <property type="match status" value="1"/>
</dbReference>
<dbReference type="PRINTS" id="PR00367">
    <property type="entry name" value="ETHRSPELEMNT"/>
</dbReference>
<keyword evidence="3" id="KW-0805">Transcription regulation</keyword>
<dbReference type="InterPro" id="IPR001471">
    <property type="entry name" value="AP2/ERF_dom"/>
</dbReference>